<dbReference type="Pfam" id="PF00560">
    <property type="entry name" value="LRR_1"/>
    <property type="match status" value="1"/>
</dbReference>
<gene>
    <name evidence="11" type="ORF">A2U01_0019437</name>
</gene>
<organism evidence="11 12">
    <name type="scientific">Trifolium medium</name>
    <dbReference type="NCBI Taxonomy" id="97028"/>
    <lineage>
        <taxon>Eukaryota</taxon>
        <taxon>Viridiplantae</taxon>
        <taxon>Streptophyta</taxon>
        <taxon>Embryophyta</taxon>
        <taxon>Tracheophyta</taxon>
        <taxon>Spermatophyta</taxon>
        <taxon>Magnoliopsida</taxon>
        <taxon>eudicotyledons</taxon>
        <taxon>Gunneridae</taxon>
        <taxon>Pentapetalae</taxon>
        <taxon>rosids</taxon>
        <taxon>fabids</taxon>
        <taxon>Fabales</taxon>
        <taxon>Fabaceae</taxon>
        <taxon>Papilionoideae</taxon>
        <taxon>50 kb inversion clade</taxon>
        <taxon>NPAAA clade</taxon>
        <taxon>Hologalegina</taxon>
        <taxon>IRL clade</taxon>
        <taxon>Trifolieae</taxon>
        <taxon>Trifolium</taxon>
    </lineage>
</organism>
<evidence type="ECO:0000256" key="1">
    <source>
        <dbReference type="ARBA" id="ARBA00004251"/>
    </source>
</evidence>
<keyword evidence="4" id="KW-0433">Leucine-rich repeat</keyword>
<keyword evidence="10" id="KW-0325">Glycoprotein</keyword>
<evidence type="ECO:0000256" key="10">
    <source>
        <dbReference type="ARBA" id="ARBA00023180"/>
    </source>
</evidence>
<dbReference type="Gene3D" id="3.80.10.10">
    <property type="entry name" value="Ribonuclease Inhibitor"/>
    <property type="match status" value="1"/>
</dbReference>
<sequence length="193" mass="21082">MKNVQVEEGSSTEYIQKMEGGDMAYYDSVTLTVKGNNIVMVKIPIVFVNIDLSQNKFEGEIPNVIGELRALKGLNLSHNRFTGPIPRSIGNLSSMESLDLSSNILTGAIPAELAYLNGLEVLNLSYNHLIGEIPQGKQFNTFSNDSYTGNTGLCGFPLSKKCGPEQHSPPSASNFRSEEKFEFGWKPVAIGYG</sequence>
<keyword evidence="12" id="KW-1185">Reference proteome</keyword>
<protein>
    <submittedName>
        <fullName evidence="11">Receptor-like protein kinase</fullName>
    </submittedName>
</protein>
<keyword evidence="7" id="KW-1133">Transmembrane helix</keyword>
<evidence type="ECO:0000256" key="5">
    <source>
        <dbReference type="ARBA" id="ARBA00022692"/>
    </source>
</evidence>
<keyword evidence="6" id="KW-0677">Repeat</keyword>
<reference evidence="11 12" key="1">
    <citation type="journal article" date="2018" name="Front. Plant Sci.">
        <title>Red Clover (Trifolium pratense) and Zigzag Clover (T. medium) - A Picture of Genomic Similarities and Differences.</title>
        <authorList>
            <person name="Dluhosova J."/>
            <person name="Istvanek J."/>
            <person name="Nedelnik J."/>
            <person name="Repkova J."/>
        </authorList>
    </citation>
    <scope>NUCLEOTIDE SEQUENCE [LARGE SCALE GENOMIC DNA]</scope>
    <source>
        <strain evidence="12">cv. 10/8</strain>
        <tissue evidence="11">Leaf</tissue>
    </source>
</reference>
<evidence type="ECO:0000256" key="3">
    <source>
        <dbReference type="ARBA" id="ARBA00022475"/>
    </source>
</evidence>
<evidence type="ECO:0000256" key="6">
    <source>
        <dbReference type="ARBA" id="ARBA00022737"/>
    </source>
</evidence>
<evidence type="ECO:0000256" key="7">
    <source>
        <dbReference type="ARBA" id="ARBA00022989"/>
    </source>
</evidence>
<keyword evidence="8" id="KW-0472">Membrane</keyword>
<dbReference type="PRINTS" id="PR00019">
    <property type="entry name" value="LEURICHRPT"/>
</dbReference>
<dbReference type="PANTHER" id="PTHR27004:SF428">
    <property type="entry name" value="OS01G0160600 PROTEIN"/>
    <property type="match status" value="1"/>
</dbReference>
<dbReference type="Proteomes" id="UP000265520">
    <property type="component" value="Unassembled WGS sequence"/>
</dbReference>
<evidence type="ECO:0000313" key="11">
    <source>
        <dbReference type="EMBL" id="MCH98435.1"/>
    </source>
</evidence>
<dbReference type="Pfam" id="PF13855">
    <property type="entry name" value="LRR_8"/>
    <property type="match status" value="1"/>
</dbReference>
<evidence type="ECO:0000256" key="9">
    <source>
        <dbReference type="ARBA" id="ARBA00023170"/>
    </source>
</evidence>
<dbReference type="GO" id="GO:0016301">
    <property type="term" value="F:kinase activity"/>
    <property type="evidence" value="ECO:0007669"/>
    <property type="project" value="UniProtKB-KW"/>
</dbReference>
<keyword evidence="5" id="KW-0812">Transmembrane</keyword>
<comment type="subcellular location">
    <subcellularLocation>
        <location evidence="1">Cell membrane</location>
        <topology evidence="1">Single-pass type I membrane protein</topology>
    </subcellularLocation>
</comment>
<dbReference type="EMBL" id="LXQA010037582">
    <property type="protein sequence ID" value="MCH98435.1"/>
    <property type="molecule type" value="Genomic_DNA"/>
</dbReference>
<proteinExistence type="inferred from homology"/>
<dbReference type="SUPFAM" id="SSF52058">
    <property type="entry name" value="L domain-like"/>
    <property type="match status" value="1"/>
</dbReference>
<dbReference type="AlphaFoldDB" id="A0A392NH38"/>
<dbReference type="InterPro" id="IPR001611">
    <property type="entry name" value="Leu-rich_rpt"/>
</dbReference>
<evidence type="ECO:0000256" key="2">
    <source>
        <dbReference type="ARBA" id="ARBA00009592"/>
    </source>
</evidence>
<keyword evidence="3" id="KW-1003">Cell membrane</keyword>
<name>A0A392NH38_9FABA</name>
<comment type="similarity">
    <text evidence="2">Belongs to the RLP family.</text>
</comment>
<comment type="caution">
    <text evidence="11">The sequence shown here is derived from an EMBL/GenBank/DDBJ whole genome shotgun (WGS) entry which is preliminary data.</text>
</comment>
<dbReference type="InterPro" id="IPR032675">
    <property type="entry name" value="LRR_dom_sf"/>
</dbReference>
<accession>A0A392NH38</accession>
<evidence type="ECO:0000313" key="12">
    <source>
        <dbReference type="Proteomes" id="UP000265520"/>
    </source>
</evidence>
<evidence type="ECO:0000256" key="8">
    <source>
        <dbReference type="ARBA" id="ARBA00023136"/>
    </source>
</evidence>
<keyword evidence="11" id="KW-0808">Transferase</keyword>
<keyword evidence="11" id="KW-0418">Kinase</keyword>
<dbReference type="GO" id="GO:0005886">
    <property type="term" value="C:plasma membrane"/>
    <property type="evidence" value="ECO:0007669"/>
    <property type="project" value="UniProtKB-SubCell"/>
</dbReference>
<feature type="non-terminal residue" evidence="11">
    <location>
        <position position="193"/>
    </location>
</feature>
<evidence type="ECO:0000256" key="4">
    <source>
        <dbReference type="ARBA" id="ARBA00022614"/>
    </source>
</evidence>
<keyword evidence="9 11" id="KW-0675">Receptor</keyword>
<dbReference type="PANTHER" id="PTHR27004">
    <property type="entry name" value="RECEPTOR-LIKE PROTEIN 12 ISOFORM X1"/>
    <property type="match status" value="1"/>
</dbReference>
<dbReference type="FunFam" id="3.80.10.10:FF:000111">
    <property type="entry name" value="LRR receptor-like serine/threonine-protein kinase ERECTA"/>
    <property type="match status" value="1"/>
</dbReference>